<dbReference type="CDD" id="cd05379">
    <property type="entry name" value="CAP_bacterial"/>
    <property type="match status" value="1"/>
</dbReference>
<dbReference type="SUPFAM" id="SSF55797">
    <property type="entry name" value="PR-1-like"/>
    <property type="match status" value="1"/>
</dbReference>
<evidence type="ECO:0000259" key="2">
    <source>
        <dbReference type="Pfam" id="PF00188"/>
    </source>
</evidence>
<name>A0A9D1KFY1_9FIRM</name>
<dbReference type="PANTHER" id="PTHR31157:SF1">
    <property type="entry name" value="SCP DOMAIN-CONTAINING PROTEIN"/>
    <property type="match status" value="1"/>
</dbReference>
<dbReference type="Gene3D" id="3.40.33.10">
    <property type="entry name" value="CAP"/>
    <property type="match status" value="1"/>
</dbReference>
<dbReference type="EMBL" id="DVKS01000168">
    <property type="protein sequence ID" value="HIT42369.1"/>
    <property type="molecule type" value="Genomic_DNA"/>
</dbReference>
<evidence type="ECO:0000313" key="4">
    <source>
        <dbReference type="Proteomes" id="UP000886860"/>
    </source>
</evidence>
<protein>
    <recommendedName>
        <fullName evidence="2">SCP domain-containing protein</fullName>
    </recommendedName>
</protein>
<reference evidence="3" key="2">
    <citation type="journal article" date="2021" name="PeerJ">
        <title>Extensive microbial diversity within the chicken gut microbiome revealed by metagenomics and culture.</title>
        <authorList>
            <person name="Gilroy R."/>
            <person name="Ravi A."/>
            <person name="Getino M."/>
            <person name="Pursley I."/>
            <person name="Horton D.L."/>
            <person name="Alikhan N.F."/>
            <person name="Baker D."/>
            <person name="Gharbi K."/>
            <person name="Hall N."/>
            <person name="Watson M."/>
            <person name="Adriaenssens E.M."/>
            <person name="Foster-Nyarko E."/>
            <person name="Jarju S."/>
            <person name="Secka A."/>
            <person name="Antonio M."/>
            <person name="Oren A."/>
            <person name="Chaudhuri R.R."/>
            <person name="La Ragione R."/>
            <person name="Hildebrand F."/>
            <person name="Pallen M.J."/>
        </authorList>
    </citation>
    <scope>NUCLEOTIDE SEQUENCE</scope>
    <source>
        <strain evidence="3">CHK123-3438</strain>
    </source>
</reference>
<keyword evidence="1" id="KW-0732">Signal</keyword>
<feature type="domain" description="SCP" evidence="2">
    <location>
        <begin position="53"/>
        <end position="168"/>
    </location>
</feature>
<proteinExistence type="predicted"/>
<dbReference type="InterPro" id="IPR014044">
    <property type="entry name" value="CAP_dom"/>
</dbReference>
<gene>
    <name evidence="3" type="ORF">IAB60_09830</name>
</gene>
<accession>A0A9D1KFY1</accession>
<evidence type="ECO:0000256" key="1">
    <source>
        <dbReference type="SAM" id="SignalP"/>
    </source>
</evidence>
<feature type="chain" id="PRO_5039525367" description="SCP domain-containing protein" evidence="1">
    <location>
        <begin position="25"/>
        <end position="170"/>
    </location>
</feature>
<evidence type="ECO:0000313" key="3">
    <source>
        <dbReference type="EMBL" id="HIT42369.1"/>
    </source>
</evidence>
<dbReference type="InterPro" id="IPR035940">
    <property type="entry name" value="CAP_sf"/>
</dbReference>
<organism evidence="3 4">
    <name type="scientific">Candidatus Caccovicinus merdipullorum</name>
    <dbReference type="NCBI Taxonomy" id="2840724"/>
    <lineage>
        <taxon>Bacteria</taxon>
        <taxon>Bacillati</taxon>
        <taxon>Bacillota</taxon>
        <taxon>Clostridia</taxon>
        <taxon>Eubacteriales</taxon>
        <taxon>Candidatus Caccovicinus</taxon>
    </lineage>
</organism>
<sequence>MKKSIITYLIIASLSLIPAQTIHAGTYTVIPAAVSHSAAAGYETASSFEHRLLSLVNSERAKAGLAPLALCPYLSAAANTRAGELEISFSHTRPDGREYYTAITDTGAGFSGSGENAALGYLTPEQVMEGWMSSPGHRSNILNPGYTSIGLGYYKSPSTGWNYWAQVFSW</sequence>
<comment type="caution">
    <text evidence="3">The sequence shown here is derived from an EMBL/GenBank/DDBJ whole genome shotgun (WGS) entry which is preliminary data.</text>
</comment>
<dbReference type="Proteomes" id="UP000886860">
    <property type="component" value="Unassembled WGS sequence"/>
</dbReference>
<dbReference type="AlphaFoldDB" id="A0A9D1KFY1"/>
<feature type="signal peptide" evidence="1">
    <location>
        <begin position="1"/>
        <end position="24"/>
    </location>
</feature>
<dbReference type="PANTHER" id="PTHR31157">
    <property type="entry name" value="SCP DOMAIN-CONTAINING PROTEIN"/>
    <property type="match status" value="1"/>
</dbReference>
<reference evidence="3" key="1">
    <citation type="submission" date="2020-10" db="EMBL/GenBank/DDBJ databases">
        <authorList>
            <person name="Gilroy R."/>
        </authorList>
    </citation>
    <scope>NUCLEOTIDE SEQUENCE</scope>
    <source>
        <strain evidence="3">CHK123-3438</strain>
    </source>
</reference>
<dbReference type="Pfam" id="PF00188">
    <property type="entry name" value="CAP"/>
    <property type="match status" value="1"/>
</dbReference>